<accession>A0A2S6EU68</accession>
<dbReference type="OrthoDB" id="5641577at2"/>
<dbReference type="Proteomes" id="UP000239239">
    <property type="component" value="Unassembled WGS sequence"/>
</dbReference>
<dbReference type="Pfam" id="PF20876">
    <property type="entry name" value="VipE"/>
    <property type="match status" value="1"/>
</dbReference>
<evidence type="ECO:0000313" key="2">
    <source>
        <dbReference type="Proteomes" id="UP000239239"/>
    </source>
</evidence>
<organism evidence="1 2">
    <name type="scientific">Legionella pneumophila</name>
    <dbReference type="NCBI Taxonomy" id="446"/>
    <lineage>
        <taxon>Bacteria</taxon>
        <taxon>Pseudomonadati</taxon>
        <taxon>Pseudomonadota</taxon>
        <taxon>Gammaproteobacteria</taxon>
        <taxon>Legionellales</taxon>
        <taxon>Legionellaceae</taxon>
        <taxon>Legionella</taxon>
    </lineage>
</organism>
<proteinExistence type="predicted"/>
<protein>
    <submittedName>
        <fullName evidence="1">VipE</fullName>
    </submittedName>
</protein>
<comment type="caution">
    <text evidence="1">The sequence shown here is derived from an EMBL/GenBank/DDBJ whole genome shotgun (WGS) entry which is preliminary data.</text>
</comment>
<evidence type="ECO:0000313" key="1">
    <source>
        <dbReference type="EMBL" id="PPK28734.1"/>
    </source>
</evidence>
<dbReference type="AlphaFoldDB" id="A0A2S6EU68"/>
<name>A0A2S6EU68_LEGPN</name>
<dbReference type="EMBL" id="PQWY01000021">
    <property type="protein sequence ID" value="PPK28734.1"/>
    <property type="molecule type" value="Genomic_DNA"/>
</dbReference>
<reference evidence="1 2" key="1">
    <citation type="submission" date="2018-02" db="EMBL/GenBank/DDBJ databases">
        <title>Draft genome sequences of four Legionella pneumophila clinical strains isolated in Ontario.</title>
        <authorList>
            <person name="Fortuna A."/>
            <person name="Ramnarine R."/>
            <person name="Li A."/>
            <person name="Frantz C."/>
            <person name="Mallo G."/>
        </authorList>
    </citation>
    <scope>NUCLEOTIDE SEQUENCE [LARGE SCALE GENOMIC DNA]</scope>
    <source>
        <strain evidence="1 2">LG61</strain>
    </source>
</reference>
<sequence length="286" mass="31973">MPLTQTQRLINTYGASLKNGTISNEELINLLDPNTFTKSEGYVDPNAPVSDSNHSKMDAIKDFVLTIGLTLDSEILHQLTSRMIELSPPGDRNTFMRGSSLEKAFLAFEMAHYPTKAEEHFNSTRVRTEFPGENDIDNLKAVILNPIIAFFQSPPGTDEKLEKLIKLCTDYKEHLKPSLTDDANNLVNKKHAIVTNMLAALTDSTAPNSATKIKNMEQILTEENKATLKDRRDSFSGARFLESILHIISLGIYSKLTKGTFKFWKSHGEALSDNIEEVSKQQPGMK</sequence>
<dbReference type="InterPro" id="IPR049417">
    <property type="entry name" value="VipE-like_N"/>
</dbReference>
<gene>
    <name evidence="1" type="ORF">C3928_14920</name>
</gene>
<dbReference type="RefSeq" id="WP_027228757.1">
    <property type="nucleotide sequence ID" value="NZ_CP017601.1"/>
</dbReference>